<dbReference type="Proteomes" id="UP000447355">
    <property type="component" value="Unassembled WGS sequence"/>
</dbReference>
<sequence length="295" mass="33095">MNELIPHFSRFEALDEIVKRWENFTHGTLKSPAIRNELMTRQGSRCAVCRELISPAEEQVHHVSYVNLCYTSFNVDGTPPCSSCEVKGRCLDRLTAVHGHCHKAIHEKSSDEPEDSFKGDRSRVRFPRSREPWTTNDEKQLNVLLASKKRMSSIAIALGRSPKAVRLYMNRIGIEEAKKRGVSTATVQAAKTSPTLSKSSINESFGAPPARHGKTWDIHEVDEIADGFIKGEGVAALAQRLQRKESGVISKLYAISRQRADVQAKLLEAGWPETHNDYRQVLEKIPEVVPANEQD</sequence>
<comment type="caution">
    <text evidence="2">The sequence shown here is derived from an EMBL/GenBank/DDBJ whole genome shotgun (WGS) entry which is preliminary data.</text>
</comment>
<protein>
    <submittedName>
        <fullName evidence="2">Uncharacterized protein</fullName>
    </submittedName>
</protein>
<proteinExistence type="predicted"/>
<evidence type="ECO:0000313" key="3">
    <source>
        <dbReference type="Proteomes" id="UP000447355"/>
    </source>
</evidence>
<evidence type="ECO:0000313" key="2">
    <source>
        <dbReference type="EMBL" id="MYM92587.1"/>
    </source>
</evidence>
<reference evidence="2" key="1">
    <citation type="submission" date="2019-12" db="EMBL/GenBank/DDBJ databases">
        <title>Novel species isolated from a subtropical stream in China.</title>
        <authorList>
            <person name="Lu H."/>
        </authorList>
    </citation>
    <scope>NUCLEOTIDE SEQUENCE [LARGE SCALE GENOMIC DNA]</scope>
    <source>
        <strain evidence="2">FT81W</strain>
    </source>
</reference>
<gene>
    <name evidence="2" type="ORF">GTP90_01785</name>
</gene>
<dbReference type="AlphaFoldDB" id="A0A845GIJ6"/>
<organism evidence="2 3">
    <name type="scientific">Duganella vulcania</name>
    <dbReference type="NCBI Taxonomy" id="2692166"/>
    <lineage>
        <taxon>Bacteria</taxon>
        <taxon>Pseudomonadati</taxon>
        <taxon>Pseudomonadota</taxon>
        <taxon>Betaproteobacteria</taxon>
        <taxon>Burkholderiales</taxon>
        <taxon>Oxalobacteraceae</taxon>
        <taxon>Telluria group</taxon>
        <taxon>Duganella</taxon>
    </lineage>
</organism>
<feature type="region of interest" description="Disordered" evidence="1">
    <location>
        <begin position="106"/>
        <end position="133"/>
    </location>
</feature>
<name>A0A845GIJ6_9BURK</name>
<evidence type="ECO:0000256" key="1">
    <source>
        <dbReference type="SAM" id="MobiDB-lite"/>
    </source>
</evidence>
<dbReference type="EMBL" id="WWCX01000001">
    <property type="protein sequence ID" value="MYM92587.1"/>
    <property type="molecule type" value="Genomic_DNA"/>
</dbReference>
<accession>A0A845GIJ6</accession>
<dbReference type="RefSeq" id="WP_161081848.1">
    <property type="nucleotide sequence ID" value="NZ_WWCX01000001.1"/>
</dbReference>